<name>A0A3B0XCC3_9ZZZZ</name>
<reference evidence="2" key="1">
    <citation type="submission" date="2018-06" db="EMBL/GenBank/DDBJ databases">
        <authorList>
            <person name="Zhirakovskaya E."/>
        </authorList>
    </citation>
    <scope>NUCLEOTIDE SEQUENCE</scope>
</reference>
<dbReference type="AlphaFoldDB" id="A0A3B0XCC3"/>
<feature type="compositionally biased region" description="Basic and acidic residues" evidence="1">
    <location>
        <begin position="645"/>
        <end position="675"/>
    </location>
</feature>
<accession>A0A3B0XCC3</accession>
<sequence>MQRIIHSLLFLLLTFSVAAENTLDKAPQLKDIFYGESLYFAFQDRHFDAISKLDAELGQFYDLDNPSLDPFSQQINHAEFSIGSFELAYRMHQRAGRAIKAIYESSMDQQIRNEAAYRLAKIYYQKNQPENALEILQKIEGGMAENLRVDELFLRSQVYISIGKFAEAIEILKSIEDEKKYRGFILYNLGIGYIQNNEEKKAVSALDKMGRINSDDRGVLALKDKANLTLAGRMLEKGSPELARQYFSRVRLKGPFANRALLGSGWASASLDDYRKALVPWKILHEREVTNASVQEAMLAVPYAYSKLDYYGQAALSYGKAMENFGAEVDRLELSIKSVREGRFLKAVISKQGERDKNWLHNLRNLPETPETRYFMSLMASNDFHQSLKNYHDLAELRIRLAYWLTALDVYVELIELRRQYYEPLLPVVEKKFKKLDARIRLRIEQRDRLDQRLKSMVIARRPDYLATAEERGMLDKLNKIELYLSNNPQKKTDDVVARIKRLKGVLHWQVSSAYNTRLTRAYKEMQKLDVYIKKLNTAYESFVRTRQAATQSYKGYKIPVRQLKTRIQEKQLKVNAIMARQGRLIENMAVNELERRRNLLEEYQIKARFALAESYDRASKKQQKKLEQEMLLKRQQKKASTQVVDEKTDSKKTDQGPVVHQHDPNEGSLERVEPDTEQGTVK</sequence>
<dbReference type="Pfam" id="PF12895">
    <property type="entry name" value="ANAPC3"/>
    <property type="match status" value="1"/>
</dbReference>
<dbReference type="EMBL" id="UOFG01000160">
    <property type="protein sequence ID" value="VAW61983.1"/>
    <property type="molecule type" value="Genomic_DNA"/>
</dbReference>
<feature type="region of interest" description="Disordered" evidence="1">
    <location>
        <begin position="626"/>
        <end position="683"/>
    </location>
</feature>
<gene>
    <name evidence="2" type="ORF">MNBD_GAMMA11-688</name>
</gene>
<dbReference type="SUPFAM" id="SSF48452">
    <property type="entry name" value="TPR-like"/>
    <property type="match status" value="1"/>
</dbReference>
<dbReference type="Gene3D" id="1.25.40.10">
    <property type="entry name" value="Tetratricopeptide repeat domain"/>
    <property type="match status" value="2"/>
</dbReference>
<proteinExistence type="predicted"/>
<dbReference type="InterPro" id="IPR011990">
    <property type="entry name" value="TPR-like_helical_dom_sf"/>
</dbReference>
<protein>
    <submittedName>
        <fullName evidence="2">Uncharacterized protein</fullName>
    </submittedName>
</protein>
<evidence type="ECO:0000313" key="2">
    <source>
        <dbReference type="EMBL" id="VAW61983.1"/>
    </source>
</evidence>
<evidence type="ECO:0000256" key="1">
    <source>
        <dbReference type="SAM" id="MobiDB-lite"/>
    </source>
</evidence>
<organism evidence="2">
    <name type="scientific">hydrothermal vent metagenome</name>
    <dbReference type="NCBI Taxonomy" id="652676"/>
    <lineage>
        <taxon>unclassified sequences</taxon>
        <taxon>metagenomes</taxon>
        <taxon>ecological metagenomes</taxon>
    </lineage>
</organism>